<dbReference type="SUPFAM" id="SSF51735">
    <property type="entry name" value="NAD(P)-binding Rossmann-fold domains"/>
    <property type="match status" value="1"/>
</dbReference>
<evidence type="ECO:0000256" key="5">
    <source>
        <dbReference type="SAM" id="MobiDB-lite"/>
    </source>
</evidence>
<dbReference type="Pfam" id="PF00106">
    <property type="entry name" value="adh_short"/>
    <property type="match status" value="1"/>
</dbReference>
<dbReference type="InterPro" id="IPR057326">
    <property type="entry name" value="KR_dom"/>
</dbReference>
<evidence type="ECO:0000313" key="7">
    <source>
        <dbReference type="EMBL" id="GCB95748.1"/>
    </source>
</evidence>
<dbReference type="CDD" id="cd05233">
    <property type="entry name" value="SDR_c"/>
    <property type="match status" value="1"/>
</dbReference>
<proteinExistence type="inferred from homology"/>
<dbReference type="InterPro" id="IPR020904">
    <property type="entry name" value="Sc_DH/Rdtase_CS"/>
</dbReference>
<evidence type="ECO:0000256" key="1">
    <source>
        <dbReference type="ARBA" id="ARBA00006484"/>
    </source>
</evidence>
<feature type="region of interest" description="Disordered" evidence="5">
    <location>
        <begin position="205"/>
        <end position="231"/>
    </location>
</feature>
<dbReference type="PANTHER" id="PTHR24321:SF8">
    <property type="entry name" value="ESTRADIOL 17-BETA-DEHYDROGENASE 8-RELATED"/>
    <property type="match status" value="1"/>
</dbReference>
<feature type="domain" description="Ketoreductase" evidence="6">
    <location>
        <begin position="1"/>
        <end position="199"/>
    </location>
</feature>
<dbReference type="GO" id="GO:0016491">
    <property type="term" value="F:oxidoreductase activity"/>
    <property type="evidence" value="ECO:0007669"/>
    <property type="project" value="UniProtKB-KW"/>
</dbReference>
<dbReference type="SMART" id="SM00822">
    <property type="entry name" value="PKS_KR"/>
    <property type="match status" value="1"/>
</dbReference>
<sequence length="270" mass="27493">MITGASSGIGAAAAHCFAEEGASVVLMARREDRLRALAGEIEETGGQVAVVTGDVTNQADVDRAVDVAVAEFGTLDAAFNNAGQGTLGAPLHETEQAVFDRIMDVNVRGVWNCLRAQIRTMLTQGTGGAIVNTSSTAGLFATGAVAPYVAAKHAVLGLTKTAAAEYGDHGIRVNALVVGATRTDMVTSVLQEVDGLREADLVARPSSAGWPTPSRSLAPLPGSVATRRPSSREEWCPWTGLVGGLRASAVGGSAVAVSSGSGRACTGPRP</sequence>
<name>A0A401RDT9_STRNR</name>
<dbReference type="PRINTS" id="PR00081">
    <property type="entry name" value="GDHRDH"/>
</dbReference>
<evidence type="ECO:0000313" key="8">
    <source>
        <dbReference type="Proteomes" id="UP000288351"/>
    </source>
</evidence>
<dbReference type="PANTHER" id="PTHR24321">
    <property type="entry name" value="DEHYDROGENASES, SHORT CHAIN"/>
    <property type="match status" value="1"/>
</dbReference>
<gene>
    <name evidence="7" type="ORF">SALB_08555</name>
</gene>
<dbReference type="Proteomes" id="UP000288351">
    <property type="component" value="Unassembled WGS sequence"/>
</dbReference>
<dbReference type="AlphaFoldDB" id="A0A401RDT9"/>
<dbReference type="FunFam" id="3.40.50.720:FF:000084">
    <property type="entry name" value="Short-chain dehydrogenase reductase"/>
    <property type="match status" value="1"/>
</dbReference>
<dbReference type="PROSITE" id="PS00061">
    <property type="entry name" value="ADH_SHORT"/>
    <property type="match status" value="1"/>
</dbReference>
<keyword evidence="3" id="KW-0520">NAD</keyword>
<dbReference type="InterPro" id="IPR036291">
    <property type="entry name" value="NAD(P)-bd_dom_sf"/>
</dbReference>
<evidence type="ECO:0000256" key="3">
    <source>
        <dbReference type="ARBA" id="ARBA00023027"/>
    </source>
</evidence>
<organism evidence="7 8">
    <name type="scientific">Streptomyces noursei</name>
    <name type="common">Streptomyces albulus</name>
    <dbReference type="NCBI Taxonomy" id="1971"/>
    <lineage>
        <taxon>Bacteria</taxon>
        <taxon>Bacillati</taxon>
        <taxon>Actinomycetota</taxon>
        <taxon>Actinomycetes</taxon>
        <taxon>Kitasatosporales</taxon>
        <taxon>Streptomycetaceae</taxon>
        <taxon>Streptomyces</taxon>
    </lineage>
</organism>
<evidence type="ECO:0000256" key="2">
    <source>
        <dbReference type="ARBA" id="ARBA00023002"/>
    </source>
</evidence>
<dbReference type="Gene3D" id="3.40.50.720">
    <property type="entry name" value="NAD(P)-binding Rossmann-like Domain"/>
    <property type="match status" value="1"/>
</dbReference>
<keyword evidence="2" id="KW-0560">Oxidoreductase</keyword>
<dbReference type="EMBL" id="BHXC01000007">
    <property type="protein sequence ID" value="GCB95748.1"/>
    <property type="molecule type" value="Genomic_DNA"/>
</dbReference>
<protein>
    <submittedName>
        <fullName evidence="7">Short-chain dehydrogenase</fullName>
    </submittedName>
</protein>
<evidence type="ECO:0000256" key="4">
    <source>
        <dbReference type="RuleBase" id="RU000363"/>
    </source>
</evidence>
<evidence type="ECO:0000259" key="6">
    <source>
        <dbReference type="SMART" id="SM00822"/>
    </source>
</evidence>
<reference evidence="7 8" key="1">
    <citation type="journal article" date="2019" name="Microbiol. Resour. Announc.">
        <title>Draft Genome Sequence of the Most Traditional epsilon-Poly-l-Lysine Producer, Streptomyces albulus NBRC14147.</title>
        <authorList>
            <person name="Yamanaka K."/>
            <person name="Hamano Y."/>
        </authorList>
    </citation>
    <scope>NUCLEOTIDE SEQUENCE [LARGE SCALE GENOMIC DNA]</scope>
    <source>
        <strain evidence="7 8">NBRC 14147</strain>
    </source>
</reference>
<dbReference type="InterPro" id="IPR002347">
    <property type="entry name" value="SDR_fam"/>
</dbReference>
<comment type="caution">
    <text evidence="7">The sequence shown here is derived from an EMBL/GenBank/DDBJ whole genome shotgun (WGS) entry which is preliminary data.</text>
</comment>
<accession>A0A401RDT9</accession>
<comment type="similarity">
    <text evidence="1 4">Belongs to the short-chain dehydrogenases/reductases (SDR) family.</text>
</comment>
<dbReference type="PRINTS" id="PR00080">
    <property type="entry name" value="SDRFAMILY"/>
</dbReference>